<evidence type="ECO:0000256" key="4">
    <source>
        <dbReference type="ARBA" id="ARBA00022475"/>
    </source>
</evidence>
<dbReference type="EMBL" id="CP130613">
    <property type="protein sequence ID" value="WKW16300.1"/>
    <property type="molecule type" value="Genomic_DNA"/>
</dbReference>
<evidence type="ECO:0000259" key="11">
    <source>
        <dbReference type="PROSITE" id="PS52015"/>
    </source>
</evidence>
<evidence type="ECO:0000313" key="12">
    <source>
        <dbReference type="EMBL" id="WKW13393.1"/>
    </source>
</evidence>
<dbReference type="Gene3D" id="3.30.1150.10">
    <property type="match status" value="1"/>
</dbReference>
<dbReference type="GO" id="GO:0015031">
    <property type="term" value="P:protein transport"/>
    <property type="evidence" value="ECO:0007669"/>
    <property type="project" value="UniProtKB-KW"/>
</dbReference>
<evidence type="ECO:0000256" key="10">
    <source>
        <dbReference type="SAM" id="MobiDB-lite"/>
    </source>
</evidence>
<dbReference type="Pfam" id="PF03544">
    <property type="entry name" value="TonB_C"/>
    <property type="match status" value="1"/>
</dbReference>
<dbReference type="KEGG" id="pspc:Strain318_002712"/>
<keyword evidence="9" id="KW-0472">Membrane</keyword>
<keyword evidence="7" id="KW-0653">Protein transport</keyword>
<comment type="subcellular location">
    <subcellularLocation>
        <location evidence="1">Cell inner membrane</location>
        <topology evidence="1">Single-pass membrane protein</topology>
        <orientation evidence="1">Periplasmic side</orientation>
    </subcellularLocation>
</comment>
<keyword evidence="4" id="KW-1003">Cell membrane</keyword>
<comment type="similarity">
    <text evidence="2">Belongs to the TonB family.</text>
</comment>
<evidence type="ECO:0000256" key="2">
    <source>
        <dbReference type="ARBA" id="ARBA00006555"/>
    </source>
</evidence>
<accession>A0AA49Q5M4</accession>
<dbReference type="PANTHER" id="PTHR33446">
    <property type="entry name" value="PROTEIN TONB-RELATED"/>
    <property type="match status" value="1"/>
</dbReference>
<feature type="domain" description="TonB C-terminal" evidence="11">
    <location>
        <begin position="145"/>
        <end position="236"/>
    </location>
</feature>
<dbReference type="AlphaFoldDB" id="A0AA49Q5M4"/>
<organism evidence="12">
    <name type="scientific">Pseudogemmatithrix spongiicola</name>
    <dbReference type="NCBI Taxonomy" id="3062599"/>
    <lineage>
        <taxon>Bacteria</taxon>
        <taxon>Pseudomonadati</taxon>
        <taxon>Gemmatimonadota</taxon>
        <taxon>Gemmatimonadia</taxon>
        <taxon>Gemmatimonadales</taxon>
        <taxon>Gemmatimonadaceae</taxon>
        <taxon>Pseudogemmatithrix</taxon>
    </lineage>
</organism>
<evidence type="ECO:0000256" key="9">
    <source>
        <dbReference type="ARBA" id="ARBA00023136"/>
    </source>
</evidence>
<reference evidence="12" key="1">
    <citation type="submission" date="2023-07" db="EMBL/GenBank/DDBJ databases">
        <authorList>
            <person name="Haufschild T."/>
            <person name="Kallscheuer N."/>
            <person name="Hammer J."/>
            <person name="Kohn T."/>
            <person name="Kabuu M."/>
            <person name="Jogler M."/>
            <person name="Wohfarth N."/>
            <person name="Heuer A."/>
            <person name="Rohde M."/>
            <person name="van Teeseling M.C.F."/>
            <person name="Jogler C."/>
        </authorList>
    </citation>
    <scope>NUCLEOTIDE SEQUENCE</scope>
    <source>
        <strain evidence="12">Strain 138</strain>
        <strain evidence="13">Strain 318</strain>
    </source>
</reference>
<keyword evidence="5" id="KW-0997">Cell inner membrane</keyword>
<dbReference type="GO" id="GO:0031992">
    <property type="term" value="F:energy transducer activity"/>
    <property type="evidence" value="ECO:0007669"/>
    <property type="project" value="TreeGrafter"/>
</dbReference>
<dbReference type="PANTHER" id="PTHR33446:SF2">
    <property type="entry name" value="PROTEIN TONB"/>
    <property type="match status" value="1"/>
</dbReference>
<dbReference type="Proteomes" id="UP001229955">
    <property type="component" value="Chromosome"/>
</dbReference>
<keyword evidence="6" id="KW-0812">Transmembrane</keyword>
<evidence type="ECO:0000256" key="6">
    <source>
        <dbReference type="ARBA" id="ARBA00022692"/>
    </source>
</evidence>
<accession>A0AA49K1P3</accession>
<dbReference type="GO" id="GO:0055085">
    <property type="term" value="P:transmembrane transport"/>
    <property type="evidence" value="ECO:0007669"/>
    <property type="project" value="InterPro"/>
</dbReference>
<evidence type="ECO:0000256" key="7">
    <source>
        <dbReference type="ARBA" id="ARBA00022927"/>
    </source>
</evidence>
<dbReference type="GO" id="GO:0098797">
    <property type="term" value="C:plasma membrane protein complex"/>
    <property type="evidence" value="ECO:0007669"/>
    <property type="project" value="TreeGrafter"/>
</dbReference>
<protein>
    <submittedName>
        <fullName evidence="12">TonB family protein</fullName>
    </submittedName>
</protein>
<dbReference type="InterPro" id="IPR037682">
    <property type="entry name" value="TonB_C"/>
</dbReference>
<dbReference type="PROSITE" id="PS52015">
    <property type="entry name" value="TONB_CTD"/>
    <property type="match status" value="1"/>
</dbReference>
<evidence type="ECO:0000256" key="3">
    <source>
        <dbReference type="ARBA" id="ARBA00022448"/>
    </source>
</evidence>
<keyword evidence="14" id="KW-1185">Reference proteome</keyword>
<sequence>MLTTLIASRPTQHTTANGTAFSLALHLGVIATMLVATTQRDVFTPPSSSTRIVPLVAPASPRPATPQRPQAAPPRTSHTPSTTAAVPAVDVPPVSIPTDVPTGLPTDYAPPIDLPAGDGGLGAPSPGSDATPLGSGDGVLGAESVDVPAALRAGSPLPRYPEILRQSRIEGGVRVRFVVDENGRAELGTLTVLESTHPAFIESVRAVLPRLRFTPARVGRDRVKQVVEIPFGFVVR</sequence>
<dbReference type="InterPro" id="IPR051045">
    <property type="entry name" value="TonB-dependent_transducer"/>
</dbReference>
<dbReference type="RefSeq" id="WP_367886250.1">
    <property type="nucleotide sequence ID" value="NZ_CP130612.1"/>
</dbReference>
<evidence type="ECO:0000256" key="1">
    <source>
        <dbReference type="ARBA" id="ARBA00004383"/>
    </source>
</evidence>
<dbReference type="SUPFAM" id="SSF74653">
    <property type="entry name" value="TolA/TonB C-terminal domain"/>
    <property type="match status" value="1"/>
</dbReference>
<dbReference type="InterPro" id="IPR006260">
    <property type="entry name" value="TonB/TolA_C"/>
</dbReference>
<gene>
    <name evidence="12" type="ORF">Strain138_002712</name>
    <name evidence="13" type="ORF">Strain318_002712</name>
</gene>
<evidence type="ECO:0000313" key="13">
    <source>
        <dbReference type="EMBL" id="WKW16300.1"/>
    </source>
</evidence>
<proteinExistence type="inferred from homology"/>
<evidence type="ECO:0000256" key="5">
    <source>
        <dbReference type="ARBA" id="ARBA00022519"/>
    </source>
</evidence>
<feature type="region of interest" description="Disordered" evidence="10">
    <location>
        <begin position="43"/>
        <end position="141"/>
    </location>
</feature>
<keyword evidence="8" id="KW-1133">Transmembrane helix</keyword>
<evidence type="ECO:0000313" key="14">
    <source>
        <dbReference type="Proteomes" id="UP001229955"/>
    </source>
</evidence>
<dbReference type="EMBL" id="CP130612">
    <property type="protein sequence ID" value="WKW13393.1"/>
    <property type="molecule type" value="Genomic_DNA"/>
</dbReference>
<name>A0AA49Q5M4_9BACT</name>
<evidence type="ECO:0000256" key="8">
    <source>
        <dbReference type="ARBA" id="ARBA00022989"/>
    </source>
</evidence>
<feature type="compositionally biased region" description="Low complexity" evidence="10">
    <location>
        <begin position="67"/>
        <end position="93"/>
    </location>
</feature>
<keyword evidence="3" id="KW-0813">Transport</keyword>
<dbReference type="NCBIfam" id="TIGR01352">
    <property type="entry name" value="tonB_Cterm"/>
    <property type="match status" value="1"/>
</dbReference>